<organism evidence="1 2">
    <name type="scientific">Violaceomyces palustris</name>
    <dbReference type="NCBI Taxonomy" id="1673888"/>
    <lineage>
        <taxon>Eukaryota</taxon>
        <taxon>Fungi</taxon>
        <taxon>Dikarya</taxon>
        <taxon>Basidiomycota</taxon>
        <taxon>Ustilaginomycotina</taxon>
        <taxon>Ustilaginomycetes</taxon>
        <taxon>Violaceomycetales</taxon>
        <taxon>Violaceomycetaceae</taxon>
        <taxon>Violaceomyces</taxon>
    </lineage>
</organism>
<gene>
    <name evidence="1" type="ORF">IE53DRAFT_408379</name>
</gene>
<protein>
    <submittedName>
        <fullName evidence="1">Uncharacterized protein</fullName>
    </submittedName>
</protein>
<accession>A0ACD0P788</accession>
<keyword evidence="2" id="KW-1185">Reference proteome</keyword>
<evidence type="ECO:0000313" key="2">
    <source>
        <dbReference type="Proteomes" id="UP000245626"/>
    </source>
</evidence>
<reference evidence="1 2" key="1">
    <citation type="journal article" date="2018" name="Mol. Biol. Evol.">
        <title>Broad Genomic Sampling Reveals a Smut Pathogenic Ancestry of the Fungal Clade Ustilaginomycotina.</title>
        <authorList>
            <person name="Kijpornyongpan T."/>
            <person name="Mondo S.J."/>
            <person name="Barry K."/>
            <person name="Sandor L."/>
            <person name="Lee J."/>
            <person name="Lipzen A."/>
            <person name="Pangilinan J."/>
            <person name="LaButti K."/>
            <person name="Hainaut M."/>
            <person name="Henrissat B."/>
            <person name="Grigoriev I.V."/>
            <person name="Spatafora J.W."/>
            <person name="Aime M.C."/>
        </authorList>
    </citation>
    <scope>NUCLEOTIDE SEQUENCE [LARGE SCALE GENOMIC DNA]</scope>
    <source>
        <strain evidence="1 2">SA 807</strain>
    </source>
</reference>
<dbReference type="EMBL" id="KZ819706">
    <property type="protein sequence ID" value="PWN53872.1"/>
    <property type="molecule type" value="Genomic_DNA"/>
</dbReference>
<sequence length="837" mass="93773">MVSSPNPTLGERCHRILASANLSGRPAQVPSFSWNQNGQGLIANETTLHIITPNLGFHPRMSPNLKVDCSSASLESELEHFHSVIEISKDFEDKHLSTRWDAGKDYSSTFPTFVGNRWKQACWSTAGLGPNGSCLIATVNSQLELSIYGSKKDPYRGPWIKFGLVDTSPLTKWTQASFLQARAKGLHLHSHSLTEEDRLQRHLSLSRQVTYAAWARSVPSDQGPTYDTWSSLLLTVTRGGDLIIWDWSKEQFKMNVVTVINISREMLSQIEVEEFDTSSNLATAHVAVVAARDIVVLTLKVGPGKHVELFKNPVQPPPIGSNQVTRMSWVNGKLIYVHPGIINVFNPISGNRRAFVCENEEEDRNPFLPAIAIEKHSSDSVQIILQDSSHYSLPLASLDRSTVEREEGEEVAIHASPPTKTLGYDPMLEEVQKGYEGKQLVLGWDSDKKGYLGWGDAKEDTTDFVAIVRNEGPLASWKYVTQHKSRYTLNLRHTDSLPADPSARSILLMRKALSDECKLATNVRLRYYICHYLLVPQEEREAFLFASFDVLEREAEDLYEFVAKYFQEGSTKRLQEMGRWRAASWFASWASVRKTEGSKVDIFKRLSDSFQHSLMMAQLKNIAEDLLESLPLQDEPMEADERVENPCSLSNGNSEAKEYCRRIAALSYLLHREEPPPSSVDDQDEAEVCLTSGLLRIGARIIDEALGETPEEVFQGWEREISQIHALRLGEKCPACEEPLEIKLEGGLLRQSRCLSGHIWPLCSVTFSTLSGPTAKTCLGCWNKSEFEGQDEEEGNGGGGTRENLSSDRRLLGGPIRSKILESCTLCPYCGNNWILL</sequence>
<name>A0ACD0P788_9BASI</name>
<proteinExistence type="predicted"/>
<dbReference type="Proteomes" id="UP000245626">
    <property type="component" value="Unassembled WGS sequence"/>
</dbReference>
<evidence type="ECO:0000313" key="1">
    <source>
        <dbReference type="EMBL" id="PWN53872.1"/>
    </source>
</evidence>